<evidence type="ECO:0000259" key="8">
    <source>
        <dbReference type="PROSITE" id="PS50885"/>
    </source>
</evidence>
<gene>
    <name evidence="9" type="ORF">SAMN05216565_1265</name>
</gene>
<evidence type="ECO:0000256" key="3">
    <source>
        <dbReference type="ARBA" id="ARBA00022553"/>
    </source>
</evidence>
<dbReference type="InterPro" id="IPR003594">
    <property type="entry name" value="HATPase_dom"/>
</dbReference>
<keyword evidence="5 9" id="KW-0418">Kinase</keyword>
<keyword evidence="10" id="KW-1185">Reference proteome</keyword>
<evidence type="ECO:0000256" key="6">
    <source>
        <dbReference type="ARBA" id="ARBA00023136"/>
    </source>
</evidence>
<dbReference type="InterPro" id="IPR003660">
    <property type="entry name" value="HAMP_dom"/>
</dbReference>
<organism evidence="9 10">
    <name type="scientific">Litchfieldia salsa</name>
    <dbReference type="NCBI Taxonomy" id="930152"/>
    <lineage>
        <taxon>Bacteria</taxon>
        <taxon>Bacillati</taxon>
        <taxon>Bacillota</taxon>
        <taxon>Bacilli</taxon>
        <taxon>Bacillales</taxon>
        <taxon>Bacillaceae</taxon>
        <taxon>Litchfieldia</taxon>
    </lineage>
</organism>
<dbReference type="SUPFAM" id="SSF158472">
    <property type="entry name" value="HAMP domain-like"/>
    <property type="match status" value="1"/>
</dbReference>
<dbReference type="Pfam" id="PF06580">
    <property type="entry name" value="His_kinase"/>
    <property type="match status" value="1"/>
</dbReference>
<evidence type="ECO:0000256" key="4">
    <source>
        <dbReference type="ARBA" id="ARBA00022679"/>
    </source>
</evidence>
<dbReference type="EMBL" id="FNJU01000026">
    <property type="protein sequence ID" value="SDP97168.1"/>
    <property type="molecule type" value="Genomic_DNA"/>
</dbReference>
<keyword evidence="4" id="KW-0808">Transferase</keyword>
<dbReference type="InterPro" id="IPR010559">
    <property type="entry name" value="Sig_transdc_His_kin_internal"/>
</dbReference>
<feature type="transmembrane region" description="Helical" evidence="7">
    <location>
        <begin position="325"/>
        <end position="352"/>
    </location>
</feature>
<comment type="subcellular location">
    <subcellularLocation>
        <location evidence="1">Cell membrane</location>
        <topology evidence="1">Multi-pass membrane protein</topology>
    </subcellularLocation>
</comment>
<dbReference type="Pfam" id="PF00672">
    <property type="entry name" value="HAMP"/>
    <property type="match status" value="1"/>
</dbReference>
<evidence type="ECO:0000313" key="10">
    <source>
        <dbReference type="Proteomes" id="UP000199159"/>
    </source>
</evidence>
<dbReference type="OrthoDB" id="9776552at2"/>
<dbReference type="RefSeq" id="WP_090859918.1">
    <property type="nucleotide sequence ID" value="NZ_FNJU01000026.1"/>
</dbReference>
<feature type="transmembrane region" description="Helical" evidence="7">
    <location>
        <begin position="35"/>
        <end position="55"/>
    </location>
</feature>
<evidence type="ECO:0000256" key="1">
    <source>
        <dbReference type="ARBA" id="ARBA00004651"/>
    </source>
</evidence>
<name>A0A1H0X2I9_9BACI</name>
<dbReference type="Proteomes" id="UP000199159">
    <property type="component" value="Unassembled WGS sequence"/>
</dbReference>
<dbReference type="InterPro" id="IPR036890">
    <property type="entry name" value="HATPase_C_sf"/>
</dbReference>
<dbReference type="SUPFAM" id="SSF55874">
    <property type="entry name" value="ATPase domain of HSP90 chaperone/DNA topoisomerase II/histidine kinase"/>
    <property type="match status" value="1"/>
</dbReference>
<sequence length="624" mass="71456">MKRLVKGIKYHLIDKRELSKFMRRHYFNLSLKTKFIILIMLSTSLISITLGYYSYSTSKSQIVDKVSQSNLAVIGVIDRNLTNMQKGISDWITVFAMSSVVQKSLQDPRTEPNYLESALYSGTTSSMMDQMLVTGNFDYLALYGKTNEPLYQVARDGSSGPKHLNGIKQHRIYQKTLQLNGSAYWFPLTEQNNVFIEYNRHEKLGMSRIIRSTLNGEKLGFIMVGVNHQTIKQHYLRSLYDQNHGIVILDQEGTPLLKAGKEFYHSKLLPSTIVGDLSERTGSLINTGRDEDLLLTYSRAKNGWLIMYAVPLNLLTKELDSIKSLVVIIIITCILLSIPISMSISTLLTAPIKKLLASMKRFQKGHFDERVEVKYHDEIGQLSLGYNTMVTNIKSLVDEAYVLRLKEKEAELKALQSQINPHFLYNMLDMIYWEAERSGQPQLGDMVISLSRLFRLSLNRGKSFTSLGKEKEFILLYLSLQQMRFKDRLTFNIDIADELESYVILKLCLQPFIENALYHGIESKREGGFIHVTASLKDQYLHFEIQDNGGGMNEETLMDITKIQNESDVYTSHETGGYAIQNVIERLHHYYKDDYVLSYESELKKGTLVKLVIPAITITQEEIS</sequence>
<keyword evidence="7" id="KW-1133">Transmembrane helix</keyword>
<feature type="domain" description="HAMP" evidence="8">
    <location>
        <begin position="346"/>
        <end position="398"/>
    </location>
</feature>
<keyword evidence="2" id="KW-1003">Cell membrane</keyword>
<dbReference type="PANTHER" id="PTHR34220">
    <property type="entry name" value="SENSOR HISTIDINE KINASE YPDA"/>
    <property type="match status" value="1"/>
</dbReference>
<dbReference type="STRING" id="930152.SAMN05216565_1265"/>
<evidence type="ECO:0000256" key="5">
    <source>
        <dbReference type="ARBA" id="ARBA00022777"/>
    </source>
</evidence>
<keyword evidence="3" id="KW-0597">Phosphoprotein</keyword>
<evidence type="ECO:0000313" key="9">
    <source>
        <dbReference type="EMBL" id="SDP97168.1"/>
    </source>
</evidence>
<dbReference type="PROSITE" id="PS50885">
    <property type="entry name" value="HAMP"/>
    <property type="match status" value="1"/>
</dbReference>
<dbReference type="GO" id="GO:0005886">
    <property type="term" value="C:plasma membrane"/>
    <property type="evidence" value="ECO:0007669"/>
    <property type="project" value="UniProtKB-SubCell"/>
</dbReference>
<dbReference type="Gene3D" id="3.30.565.10">
    <property type="entry name" value="Histidine kinase-like ATPase, C-terminal domain"/>
    <property type="match status" value="1"/>
</dbReference>
<dbReference type="PANTHER" id="PTHR34220:SF7">
    <property type="entry name" value="SENSOR HISTIDINE KINASE YPDA"/>
    <property type="match status" value="1"/>
</dbReference>
<accession>A0A1H0X2I9</accession>
<dbReference type="CDD" id="cd06225">
    <property type="entry name" value="HAMP"/>
    <property type="match status" value="1"/>
</dbReference>
<keyword evidence="6 7" id="KW-0472">Membrane</keyword>
<reference evidence="10" key="1">
    <citation type="submission" date="2016-10" db="EMBL/GenBank/DDBJ databases">
        <authorList>
            <person name="Varghese N."/>
            <person name="Submissions S."/>
        </authorList>
    </citation>
    <scope>NUCLEOTIDE SEQUENCE [LARGE SCALE GENOMIC DNA]</scope>
    <source>
        <strain evidence="10">IBRC-M10078</strain>
    </source>
</reference>
<dbReference type="InterPro" id="IPR050640">
    <property type="entry name" value="Bact_2-comp_sensor_kinase"/>
</dbReference>
<dbReference type="AlphaFoldDB" id="A0A1H0X2I9"/>
<evidence type="ECO:0000256" key="2">
    <source>
        <dbReference type="ARBA" id="ARBA00022475"/>
    </source>
</evidence>
<evidence type="ECO:0000256" key="7">
    <source>
        <dbReference type="SAM" id="Phobius"/>
    </source>
</evidence>
<dbReference type="Gene3D" id="6.10.340.10">
    <property type="match status" value="1"/>
</dbReference>
<proteinExistence type="predicted"/>
<keyword evidence="7" id="KW-0812">Transmembrane</keyword>
<dbReference type="Pfam" id="PF02518">
    <property type="entry name" value="HATPase_c"/>
    <property type="match status" value="1"/>
</dbReference>
<dbReference type="SMART" id="SM00304">
    <property type="entry name" value="HAMP"/>
    <property type="match status" value="1"/>
</dbReference>
<protein>
    <submittedName>
        <fullName evidence="9">Two-component system, sensor histidine kinase YesM</fullName>
    </submittedName>
</protein>
<dbReference type="GO" id="GO:0000155">
    <property type="term" value="F:phosphorelay sensor kinase activity"/>
    <property type="evidence" value="ECO:0007669"/>
    <property type="project" value="InterPro"/>
</dbReference>